<dbReference type="GO" id="GO:0005829">
    <property type="term" value="C:cytosol"/>
    <property type="evidence" value="ECO:0007669"/>
    <property type="project" value="TreeGrafter"/>
</dbReference>
<dbReference type="SMART" id="SM00829">
    <property type="entry name" value="PKS_ER"/>
    <property type="match status" value="1"/>
</dbReference>
<dbReference type="GO" id="GO:0035925">
    <property type="term" value="F:mRNA 3'-UTR AU-rich region binding"/>
    <property type="evidence" value="ECO:0007669"/>
    <property type="project" value="TreeGrafter"/>
</dbReference>
<dbReference type="SUPFAM" id="SSF51735">
    <property type="entry name" value="NAD(P)-binding Rossmann-fold domains"/>
    <property type="match status" value="1"/>
</dbReference>
<keyword evidence="1" id="KW-0521">NADP</keyword>
<dbReference type="CDD" id="cd08241">
    <property type="entry name" value="QOR1"/>
    <property type="match status" value="1"/>
</dbReference>
<reference evidence="6" key="2">
    <citation type="submission" date="2024-06" db="EMBL/GenBank/DDBJ databases">
        <title>Micromonospora mangrovi CCTCC AA 2012012 genome sequences.</title>
        <authorList>
            <person name="Gao J."/>
        </authorList>
    </citation>
    <scope>NUCLEOTIDE SEQUENCE</scope>
    <source>
        <strain evidence="6">CCTCC AA 2012012</strain>
    </source>
</reference>
<dbReference type="EMBL" id="CP159342">
    <property type="protein sequence ID" value="XCH72586.1"/>
    <property type="molecule type" value="Genomic_DNA"/>
</dbReference>
<dbReference type="InterPro" id="IPR013149">
    <property type="entry name" value="ADH-like_C"/>
</dbReference>
<protein>
    <submittedName>
        <fullName evidence="6">NADPH:quinone oxidoreductase family protein</fullName>
        <ecNumber evidence="6">1.-.-.-</ecNumber>
    </submittedName>
</protein>
<dbReference type="Gene3D" id="3.90.180.10">
    <property type="entry name" value="Medium-chain alcohol dehydrogenases, catalytic domain"/>
    <property type="match status" value="1"/>
</dbReference>
<organism evidence="6">
    <name type="scientific">Micromonospora sp. CCTCC AA 2012012</name>
    <dbReference type="NCBI Taxonomy" id="3111921"/>
    <lineage>
        <taxon>Bacteria</taxon>
        <taxon>Bacillati</taxon>
        <taxon>Actinomycetota</taxon>
        <taxon>Actinomycetes</taxon>
        <taxon>Micromonosporales</taxon>
        <taxon>Micromonosporaceae</taxon>
        <taxon>Micromonospora</taxon>
    </lineage>
</organism>
<accession>A0AAU8HB27</accession>
<proteinExistence type="predicted"/>
<dbReference type="Pfam" id="PF00107">
    <property type="entry name" value="ADH_zinc_N"/>
    <property type="match status" value="1"/>
</dbReference>
<dbReference type="PANTHER" id="PTHR48106:SF13">
    <property type="entry name" value="QUINONE OXIDOREDUCTASE-RELATED"/>
    <property type="match status" value="1"/>
</dbReference>
<evidence type="ECO:0000313" key="5">
    <source>
        <dbReference type="EMBL" id="XBP91888.1"/>
    </source>
</evidence>
<dbReference type="Gene3D" id="3.40.50.720">
    <property type="entry name" value="NAD(P)-binding Rossmann-like Domain"/>
    <property type="match status" value="1"/>
</dbReference>
<dbReference type="Pfam" id="PF08240">
    <property type="entry name" value="ADH_N"/>
    <property type="match status" value="1"/>
</dbReference>
<gene>
    <name evidence="6" type="ORF">ABUL08_19960</name>
    <name evidence="5" type="ORF">VK199_19890</name>
</gene>
<dbReference type="InterPro" id="IPR020843">
    <property type="entry name" value="ER"/>
</dbReference>
<feature type="compositionally biased region" description="Basic and acidic residues" evidence="3">
    <location>
        <begin position="8"/>
        <end position="21"/>
    </location>
</feature>
<dbReference type="InterPro" id="IPR013154">
    <property type="entry name" value="ADH-like_N"/>
</dbReference>
<dbReference type="InterPro" id="IPR036291">
    <property type="entry name" value="NAD(P)-bd_dom_sf"/>
</dbReference>
<dbReference type="InterPro" id="IPR002364">
    <property type="entry name" value="Quin_OxRdtase/zeta-crystal_CS"/>
</dbReference>
<name>A0AAU8HB27_9ACTN</name>
<dbReference type="PANTHER" id="PTHR48106">
    <property type="entry name" value="QUINONE OXIDOREDUCTASE PIG3-RELATED"/>
    <property type="match status" value="1"/>
</dbReference>
<sequence length="326" mass="33418">MRIVRHHDHGDPSVLRVEETAKPTPGPREVLIRVEAIGVNFAEVQRRQGLPIGGPAELPGAPGGDVAGTVEAVGESVTGVQAGDRVVAGVWHGAYADYVTADAGSLLTIPEGVDAGQATALVSPAQTAYHAITAAGRLKPGETILIDAAAGGVGHLAVQIAKALGAGKVIATASSPAKLEFARSLGADVAIDYTRAGWVDEVLAATDGKGADVILETVGGDILRDSIGLIAQFGRLVFYGSAGGFDIPPVSVVDLIDMKSVIGFSLYAIMFTQPDVIQAGVDALVDMLATGKLKPVVHTTLPLDEAAKAHELMEARAQLGKVVLVP</sequence>
<dbReference type="EC" id="1.-.-.-" evidence="6"/>
<dbReference type="PROSITE" id="PS01162">
    <property type="entry name" value="QOR_ZETA_CRYSTAL"/>
    <property type="match status" value="1"/>
</dbReference>
<dbReference type="RefSeq" id="WP_350931445.1">
    <property type="nucleotide sequence ID" value="NZ_CP157762.1"/>
</dbReference>
<dbReference type="GO" id="GO:0003960">
    <property type="term" value="F:quinone reductase (NADPH) activity"/>
    <property type="evidence" value="ECO:0007669"/>
    <property type="project" value="TreeGrafter"/>
</dbReference>
<evidence type="ECO:0000256" key="2">
    <source>
        <dbReference type="ARBA" id="ARBA00023002"/>
    </source>
</evidence>
<dbReference type="SUPFAM" id="SSF50129">
    <property type="entry name" value="GroES-like"/>
    <property type="match status" value="1"/>
</dbReference>
<evidence type="ECO:0000313" key="6">
    <source>
        <dbReference type="EMBL" id="XCH72586.1"/>
    </source>
</evidence>
<dbReference type="InterPro" id="IPR011032">
    <property type="entry name" value="GroES-like_sf"/>
</dbReference>
<dbReference type="GO" id="GO:0070402">
    <property type="term" value="F:NADPH binding"/>
    <property type="evidence" value="ECO:0007669"/>
    <property type="project" value="TreeGrafter"/>
</dbReference>
<evidence type="ECO:0000256" key="1">
    <source>
        <dbReference type="ARBA" id="ARBA00022857"/>
    </source>
</evidence>
<evidence type="ECO:0000256" key="3">
    <source>
        <dbReference type="SAM" id="MobiDB-lite"/>
    </source>
</evidence>
<keyword evidence="2 6" id="KW-0560">Oxidoreductase</keyword>
<dbReference type="AlphaFoldDB" id="A0AAU8HB27"/>
<reference evidence="5" key="1">
    <citation type="submission" date="2024-01" db="EMBL/GenBank/DDBJ databases">
        <title>The genome sequence of Micromonospora mangrovi CCTCC AA 2012012.</title>
        <authorList>
            <person name="Gao J."/>
        </authorList>
    </citation>
    <scope>NUCLEOTIDE SEQUENCE</scope>
    <source>
        <strain evidence="5">CCTCC AA 2012012</strain>
    </source>
</reference>
<dbReference type="GO" id="GO:0008270">
    <property type="term" value="F:zinc ion binding"/>
    <property type="evidence" value="ECO:0007669"/>
    <property type="project" value="InterPro"/>
</dbReference>
<feature type="region of interest" description="Disordered" evidence="3">
    <location>
        <begin position="1"/>
        <end position="22"/>
    </location>
</feature>
<feature type="domain" description="Enoyl reductase (ER)" evidence="4">
    <location>
        <begin position="10"/>
        <end position="324"/>
    </location>
</feature>
<evidence type="ECO:0000259" key="4">
    <source>
        <dbReference type="SMART" id="SM00829"/>
    </source>
</evidence>
<dbReference type="EMBL" id="CP157762">
    <property type="protein sequence ID" value="XBP91888.1"/>
    <property type="molecule type" value="Genomic_DNA"/>
</dbReference>